<evidence type="ECO:0000256" key="5">
    <source>
        <dbReference type="ARBA" id="ARBA00022833"/>
    </source>
</evidence>
<feature type="non-terminal residue" evidence="7">
    <location>
        <position position="251"/>
    </location>
</feature>
<keyword evidence="2" id="KW-0645">Protease</keyword>
<proteinExistence type="inferred from homology"/>
<dbReference type="InterPro" id="IPR047177">
    <property type="entry name" value="Pept_M20A"/>
</dbReference>
<dbReference type="Pfam" id="PF07687">
    <property type="entry name" value="M20_dimer"/>
    <property type="match status" value="1"/>
</dbReference>
<comment type="caution">
    <text evidence="7">The sequence shown here is derived from an EMBL/GenBank/DDBJ whole genome shotgun (WGS) entry which is preliminary data.</text>
</comment>
<evidence type="ECO:0000259" key="6">
    <source>
        <dbReference type="Pfam" id="PF07687"/>
    </source>
</evidence>
<dbReference type="GO" id="GO:0046872">
    <property type="term" value="F:metal ion binding"/>
    <property type="evidence" value="ECO:0007669"/>
    <property type="project" value="UniProtKB-KW"/>
</dbReference>
<dbReference type="GO" id="GO:0008233">
    <property type="term" value="F:peptidase activity"/>
    <property type="evidence" value="ECO:0007669"/>
    <property type="project" value="UniProtKB-KW"/>
</dbReference>
<evidence type="ECO:0000256" key="1">
    <source>
        <dbReference type="ARBA" id="ARBA00006247"/>
    </source>
</evidence>
<dbReference type="InterPro" id="IPR011650">
    <property type="entry name" value="Peptidase_M20_dimer"/>
</dbReference>
<evidence type="ECO:0000256" key="3">
    <source>
        <dbReference type="ARBA" id="ARBA00022723"/>
    </source>
</evidence>
<protein>
    <recommendedName>
        <fullName evidence="6">Peptidase M20 dimerisation domain-containing protein</fullName>
    </recommendedName>
</protein>
<organism evidence="7">
    <name type="scientific">marine sediment metagenome</name>
    <dbReference type="NCBI Taxonomy" id="412755"/>
    <lineage>
        <taxon>unclassified sequences</taxon>
        <taxon>metagenomes</taxon>
        <taxon>ecological metagenomes</taxon>
    </lineage>
</organism>
<sequence>MGWLTRQMPELFQVACAINEGGGRAIKIADRLYYTCQLAEKGICRTVWRAQAKGGHGAYPRQDISTMKLSQALCELGDGHLRPHATDTMRTALRAIAGSRSDEVARRVDALLDGGQVEEAMVEAGFGADDVKRHRALFYDTASITCLRAGDPASINVIPAVATAYVDCRILPGQTREGFLRLLRERVGGQVEIGLHTGRYSPGFESSTEGPIFGVISQVIADHAEGAVVVPWQCAGSTDAKHLVRLGVPVY</sequence>
<keyword evidence="4" id="KW-0378">Hydrolase</keyword>
<evidence type="ECO:0000256" key="4">
    <source>
        <dbReference type="ARBA" id="ARBA00022801"/>
    </source>
</evidence>
<evidence type="ECO:0000313" key="7">
    <source>
        <dbReference type="EMBL" id="GAG20029.1"/>
    </source>
</evidence>
<accession>X0VNU4</accession>
<dbReference type="EMBL" id="BARS01030283">
    <property type="protein sequence ID" value="GAG20029.1"/>
    <property type="molecule type" value="Genomic_DNA"/>
</dbReference>
<dbReference type="Gene3D" id="3.30.70.360">
    <property type="match status" value="1"/>
</dbReference>
<comment type="similarity">
    <text evidence="1">Belongs to the peptidase M20A family.</text>
</comment>
<gene>
    <name evidence="7" type="ORF">S01H1_47243</name>
</gene>
<name>X0VNU4_9ZZZZ</name>
<feature type="domain" description="Peptidase M20 dimerisation" evidence="6">
    <location>
        <begin position="39"/>
        <end position="187"/>
    </location>
</feature>
<dbReference type="PANTHER" id="PTHR45962:SF1">
    <property type="entry name" value="N-FATTY-ACYL-AMINO ACID SYNTHASE_HYDROLASE PM20D1"/>
    <property type="match status" value="1"/>
</dbReference>
<dbReference type="PANTHER" id="PTHR45962">
    <property type="entry name" value="N-FATTY-ACYL-AMINO ACID SYNTHASE/HYDROLASE PM20D1"/>
    <property type="match status" value="1"/>
</dbReference>
<evidence type="ECO:0000256" key="2">
    <source>
        <dbReference type="ARBA" id="ARBA00022670"/>
    </source>
</evidence>
<keyword evidence="3" id="KW-0479">Metal-binding</keyword>
<keyword evidence="5" id="KW-0862">Zinc</keyword>
<dbReference type="InterPro" id="IPR036264">
    <property type="entry name" value="Bact_exopeptidase_dim_dom"/>
</dbReference>
<dbReference type="GO" id="GO:0006508">
    <property type="term" value="P:proteolysis"/>
    <property type="evidence" value="ECO:0007669"/>
    <property type="project" value="UniProtKB-KW"/>
</dbReference>
<dbReference type="AlphaFoldDB" id="X0VNU4"/>
<dbReference type="SUPFAM" id="SSF55031">
    <property type="entry name" value="Bacterial exopeptidase dimerisation domain"/>
    <property type="match status" value="1"/>
</dbReference>
<reference evidence="7" key="1">
    <citation type="journal article" date="2014" name="Front. Microbiol.">
        <title>High frequency of phylogenetically diverse reductive dehalogenase-homologous genes in deep subseafloor sedimentary metagenomes.</title>
        <authorList>
            <person name="Kawai M."/>
            <person name="Futagami T."/>
            <person name="Toyoda A."/>
            <person name="Takaki Y."/>
            <person name="Nishi S."/>
            <person name="Hori S."/>
            <person name="Arai W."/>
            <person name="Tsubouchi T."/>
            <person name="Morono Y."/>
            <person name="Uchiyama I."/>
            <person name="Ito T."/>
            <person name="Fujiyama A."/>
            <person name="Inagaki F."/>
            <person name="Takami H."/>
        </authorList>
    </citation>
    <scope>NUCLEOTIDE SEQUENCE</scope>
    <source>
        <strain evidence="7">Expedition CK06-06</strain>
    </source>
</reference>